<dbReference type="EMBL" id="MGDD01000243">
    <property type="protein sequence ID" value="OGL44037.1"/>
    <property type="molecule type" value="Genomic_DNA"/>
</dbReference>
<dbReference type="Proteomes" id="UP000179266">
    <property type="component" value="Unassembled WGS sequence"/>
</dbReference>
<name>A0A1F7RT31_9BACT</name>
<gene>
    <name evidence="1" type="ORF">A2161_16030</name>
</gene>
<dbReference type="AlphaFoldDB" id="A0A1F7RT31"/>
<accession>A0A1F7RT31</accession>
<organism evidence="1 2">
    <name type="scientific">Candidatus Schekmanbacteria bacterium RBG_13_48_7</name>
    <dbReference type="NCBI Taxonomy" id="1817878"/>
    <lineage>
        <taxon>Bacteria</taxon>
        <taxon>Candidatus Schekmaniibacteriota</taxon>
    </lineage>
</organism>
<evidence type="ECO:0000313" key="2">
    <source>
        <dbReference type="Proteomes" id="UP000179266"/>
    </source>
</evidence>
<protein>
    <submittedName>
        <fullName evidence="1">Uncharacterized protein</fullName>
    </submittedName>
</protein>
<comment type="caution">
    <text evidence="1">The sequence shown here is derived from an EMBL/GenBank/DDBJ whole genome shotgun (WGS) entry which is preliminary data.</text>
</comment>
<evidence type="ECO:0000313" key="1">
    <source>
        <dbReference type="EMBL" id="OGL44037.1"/>
    </source>
</evidence>
<reference evidence="1 2" key="1">
    <citation type="journal article" date="2016" name="Nat. Commun.">
        <title>Thousands of microbial genomes shed light on interconnected biogeochemical processes in an aquifer system.</title>
        <authorList>
            <person name="Anantharaman K."/>
            <person name="Brown C.T."/>
            <person name="Hug L.A."/>
            <person name="Sharon I."/>
            <person name="Castelle C.J."/>
            <person name="Probst A.J."/>
            <person name="Thomas B.C."/>
            <person name="Singh A."/>
            <person name="Wilkins M.J."/>
            <person name="Karaoz U."/>
            <person name="Brodie E.L."/>
            <person name="Williams K.H."/>
            <person name="Hubbard S.S."/>
            <person name="Banfield J.F."/>
        </authorList>
    </citation>
    <scope>NUCLEOTIDE SEQUENCE [LARGE SCALE GENOMIC DNA]</scope>
</reference>
<proteinExistence type="predicted"/>
<sequence>MYPGYTCIYSIWGTSSSDVFVTNYYVNVIHYDGISWLVSYEQPGINSIWGTSSSDVFAVGDLGTIIH</sequence>